<keyword evidence="3" id="KW-0813">Transport</keyword>
<gene>
    <name evidence="8" type="ORF">ACFQ2C_15710</name>
</gene>
<proteinExistence type="inferred from homology"/>
<keyword evidence="6" id="KW-0472">Membrane</keyword>
<reference evidence="9" key="1">
    <citation type="journal article" date="2019" name="Int. J. Syst. Evol. Microbiol.">
        <title>The Global Catalogue of Microorganisms (GCM) 10K type strain sequencing project: providing services to taxonomists for standard genome sequencing and annotation.</title>
        <authorList>
            <consortium name="The Broad Institute Genomics Platform"/>
            <consortium name="The Broad Institute Genome Sequencing Center for Infectious Disease"/>
            <person name="Wu L."/>
            <person name="Ma J."/>
        </authorList>
    </citation>
    <scope>NUCLEOTIDE SEQUENCE [LARGE SCALE GENOMIC DNA]</scope>
    <source>
        <strain evidence="9">CCUG 52468</strain>
    </source>
</reference>
<evidence type="ECO:0000256" key="7">
    <source>
        <dbReference type="ARBA" id="ARBA00023237"/>
    </source>
</evidence>
<dbReference type="RefSeq" id="WP_380898139.1">
    <property type="nucleotide sequence ID" value="NZ_JBHTKY010000029.1"/>
</dbReference>
<evidence type="ECO:0000256" key="4">
    <source>
        <dbReference type="ARBA" id="ARBA00022452"/>
    </source>
</evidence>
<evidence type="ECO:0000313" key="8">
    <source>
        <dbReference type="EMBL" id="MFD1167055.1"/>
    </source>
</evidence>
<dbReference type="PANTHER" id="PTHR30026:SF20">
    <property type="entry name" value="OUTER MEMBRANE PROTEIN TOLC"/>
    <property type="match status" value="1"/>
</dbReference>
<dbReference type="PANTHER" id="PTHR30026">
    <property type="entry name" value="OUTER MEMBRANE PROTEIN TOLC"/>
    <property type="match status" value="1"/>
</dbReference>
<protein>
    <submittedName>
        <fullName evidence="8">TolC family protein</fullName>
    </submittedName>
</protein>
<name>A0ABW3RP92_9SPHI</name>
<organism evidence="8 9">
    <name type="scientific">Sphingobacterium daejeonense</name>
    <dbReference type="NCBI Taxonomy" id="371142"/>
    <lineage>
        <taxon>Bacteria</taxon>
        <taxon>Pseudomonadati</taxon>
        <taxon>Bacteroidota</taxon>
        <taxon>Sphingobacteriia</taxon>
        <taxon>Sphingobacteriales</taxon>
        <taxon>Sphingobacteriaceae</taxon>
        <taxon>Sphingobacterium</taxon>
    </lineage>
</organism>
<dbReference type="Pfam" id="PF02321">
    <property type="entry name" value="OEP"/>
    <property type="match status" value="2"/>
</dbReference>
<sequence length="435" mass="49024">MKRDLLFVIIFVCCLVSTAKGQGDSLSLADCVKQAIQNNPTLRRDELVVDRSDLAYKQAKYDRLPTLNANISHDISQGRTINPTTNQYIDQNNSSGRQSLGLNVPIFNGFYIIHNIRMKSNALDAGKLEYEGYVNDLKLDVITAYVKVLTAKDMLTQTEGQLSVTKEQLHRNEVLNREGAANPGDLYDIKGQYSSDLNAVELTRQSLNNARVELAGLMNVDVQSLGELEQIDIPSEISIKSSEELFQESLTALPQFKAMDYRIKEMEEGIKVAKSNYWPSLSLSGGMSSNYSKEGGAIFNQIKNNLSKGVGLTLSIPIFNQFKNRTQVRLAEVNLNEVNFTKDIMRNELRMKTAQAVFDLDITQKNVVNLRDQELSYAESFRIATVHFEAGNSNSVIYLTAKNKLDATRSQLIIKQYEWLMQKYMNDYYSGSLDL</sequence>
<keyword evidence="4" id="KW-1134">Transmembrane beta strand</keyword>
<evidence type="ECO:0000256" key="6">
    <source>
        <dbReference type="ARBA" id="ARBA00023136"/>
    </source>
</evidence>
<evidence type="ECO:0000313" key="9">
    <source>
        <dbReference type="Proteomes" id="UP001597205"/>
    </source>
</evidence>
<dbReference type="SUPFAM" id="SSF56954">
    <property type="entry name" value="Outer membrane efflux proteins (OEP)"/>
    <property type="match status" value="1"/>
</dbReference>
<dbReference type="InterPro" id="IPR051906">
    <property type="entry name" value="TolC-like"/>
</dbReference>
<comment type="similarity">
    <text evidence="2">Belongs to the outer membrane factor (OMF) (TC 1.B.17) family.</text>
</comment>
<comment type="caution">
    <text evidence="8">The sequence shown here is derived from an EMBL/GenBank/DDBJ whole genome shotgun (WGS) entry which is preliminary data.</text>
</comment>
<evidence type="ECO:0000256" key="3">
    <source>
        <dbReference type="ARBA" id="ARBA00022448"/>
    </source>
</evidence>
<evidence type="ECO:0000256" key="5">
    <source>
        <dbReference type="ARBA" id="ARBA00022692"/>
    </source>
</evidence>
<keyword evidence="5" id="KW-0812">Transmembrane</keyword>
<evidence type="ECO:0000256" key="2">
    <source>
        <dbReference type="ARBA" id="ARBA00007613"/>
    </source>
</evidence>
<comment type="subcellular location">
    <subcellularLocation>
        <location evidence="1">Cell outer membrane</location>
    </subcellularLocation>
</comment>
<dbReference type="InterPro" id="IPR003423">
    <property type="entry name" value="OMP_efflux"/>
</dbReference>
<dbReference type="Proteomes" id="UP001597205">
    <property type="component" value="Unassembled WGS sequence"/>
</dbReference>
<dbReference type="EMBL" id="JBHTKY010000029">
    <property type="protein sequence ID" value="MFD1167055.1"/>
    <property type="molecule type" value="Genomic_DNA"/>
</dbReference>
<keyword evidence="9" id="KW-1185">Reference proteome</keyword>
<dbReference type="Gene3D" id="1.20.1600.10">
    <property type="entry name" value="Outer membrane efflux proteins (OEP)"/>
    <property type="match status" value="1"/>
</dbReference>
<accession>A0ABW3RP92</accession>
<evidence type="ECO:0000256" key="1">
    <source>
        <dbReference type="ARBA" id="ARBA00004442"/>
    </source>
</evidence>
<keyword evidence="7" id="KW-0998">Cell outer membrane</keyword>